<evidence type="ECO:0000313" key="1">
    <source>
        <dbReference type="EMBL" id="PMK44965.1"/>
    </source>
</evidence>
<sequence>MEMKGLFLVTAVSLLGGCGGGDGDSSTSASNDSFSSNGIYFNSTDFTVLLVDSSRSENNLIVGDFGNDSVYFTDRATTTKNQMKTVGVTFADEVDFLKDSRQEITADFNGTSVELKATFNDRNLAYSMDKVSDSLPLSEIVGTHTDTDGTTWSIYADGSFIVNGVCTITGNLVRKGAYFNVESANAASCALTQMNGIYSGVLLTVQYQGVDYLAGLLGSEKALLWGSAPKS</sequence>
<reference evidence="1" key="2">
    <citation type="submission" date="2016-07" db="EMBL/GenBank/DDBJ databases">
        <authorList>
            <person name="Kauffman K."/>
            <person name="Arevalo P."/>
            <person name="Polz M.F."/>
        </authorList>
    </citation>
    <scope>NUCLEOTIDE SEQUENCE</scope>
    <source>
        <strain evidence="1">10N.261.52.F7</strain>
    </source>
</reference>
<accession>A0AB36XIP7</accession>
<gene>
    <name evidence="1" type="ORF">BCT99_05055</name>
</gene>
<dbReference type="EMBL" id="MCXM01000024">
    <property type="protein sequence ID" value="PMK44965.1"/>
    <property type="molecule type" value="Genomic_DNA"/>
</dbReference>
<dbReference type="AlphaFoldDB" id="A0AB36XIP7"/>
<organism evidence="1">
    <name type="scientific">Vibrio lentus</name>
    <dbReference type="NCBI Taxonomy" id="136468"/>
    <lineage>
        <taxon>Bacteria</taxon>
        <taxon>Pseudomonadati</taxon>
        <taxon>Pseudomonadota</taxon>
        <taxon>Gammaproteobacteria</taxon>
        <taxon>Vibrionales</taxon>
        <taxon>Vibrionaceae</taxon>
        <taxon>Vibrio</taxon>
    </lineage>
</organism>
<name>A0AB36XIP7_9VIBR</name>
<evidence type="ECO:0008006" key="2">
    <source>
        <dbReference type="Google" id="ProtNLM"/>
    </source>
</evidence>
<proteinExistence type="predicted"/>
<comment type="caution">
    <text evidence="1">The sequence shown here is derived from an EMBL/GenBank/DDBJ whole genome shotgun (WGS) entry which is preliminary data.</text>
</comment>
<reference key="1">
    <citation type="submission" date="2016-07" db="EMBL/GenBank/DDBJ databases">
        <title>Nontailed viruses are major unrecognized killers of bacteria in the ocean.</title>
        <authorList>
            <person name="Kauffman K."/>
            <person name="Hussain F."/>
            <person name="Yang J."/>
            <person name="Arevalo P."/>
            <person name="Brown J."/>
            <person name="Cutler M."/>
            <person name="Kelly L."/>
            <person name="Polz M.F."/>
        </authorList>
    </citation>
    <scope>NUCLEOTIDE SEQUENCE [LARGE SCALE GENOMIC DNA]</scope>
    <source>
        <strain>10N.261.52.F7</strain>
    </source>
</reference>
<dbReference type="PROSITE" id="PS51257">
    <property type="entry name" value="PROKAR_LIPOPROTEIN"/>
    <property type="match status" value="1"/>
</dbReference>
<protein>
    <recommendedName>
        <fullName evidence="2">Lipoprotein</fullName>
    </recommendedName>
</protein>
<reference evidence="1" key="3">
    <citation type="journal article" date="2018" name="Nature">
        <title>A major lineage of non-tailed dsDNA viruses as unrecognized killers of marine bacteria.</title>
        <authorList>
            <person name="Kauffman K.M."/>
            <person name="Hussain F.A."/>
            <person name="Yang J."/>
            <person name="Arevalo P."/>
            <person name="Brown J.M."/>
            <person name="Chang W.K."/>
            <person name="VanInsberghe D."/>
            <person name="Elsherbini J."/>
            <person name="Sharma R.S."/>
            <person name="Cutler M.B."/>
            <person name="Kelly L."/>
            <person name="Polz M.F."/>
        </authorList>
    </citation>
    <scope>NUCLEOTIDE SEQUENCE</scope>
    <source>
        <strain evidence="1">10N.261.52.F7</strain>
    </source>
</reference>